<feature type="domain" description="HAMP" evidence="13">
    <location>
        <begin position="293"/>
        <end position="345"/>
    </location>
</feature>
<evidence type="ECO:0000256" key="10">
    <source>
        <dbReference type="ARBA" id="ARBA00023012"/>
    </source>
</evidence>
<dbReference type="InterPro" id="IPR050640">
    <property type="entry name" value="Bact_2-comp_sensor_kinase"/>
</dbReference>
<dbReference type="PANTHER" id="PTHR34220">
    <property type="entry name" value="SENSOR HISTIDINE KINASE YPDA"/>
    <property type="match status" value="1"/>
</dbReference>
<dbReference type="RefSeq" id="WP_169280969.1">
    <property type="nucleotide sequence ID" value="NZ_CP051680.1"/>
</dbReference>
<keyword evidence="2" id="KW-1003">Cell membrane</keyword>
<dbReference type="SUPFAM" id="SSF55874">
    <property type="entry name" value="ATPase domain of HSP90 chaperone/DNA topoisomerase II/histidine kinase"/>
    <property type="match status" value="1"/>
</dbReference>
<dbReference type="SMART" id="SM00304">
    <property type="entry name" value="HAMP"/>
    <property type="match status" value="1"/>
</dbReference>
<gene>
    <name evidence="14" type="ORF">HH215_16865</name>
</gene>
<keyword evidence="10" id="KW-0902">Two-component regulatory system</keyword>
<evidence type="ECO:0000256" key="6">
    <source>
        <dbReference type="ARBA" id="ARBA00022741"/>
    </source>
</evidence>
<evidence type="ECO:0000256" key="11">
    <source>
        <dbReference type="ARBA" id="ARBA00023136"/>
    </source>
</evidence>
<keyword evidence="9 12" id="KW-1133">Transmembrane helix</keyword>
<dbReference type="Pfam" id="PF06580">
    <property type="entry name" value="His_kinase"/>
    <property type="match status" value="1"/>
</dbReference>
<dbReference type="InterPro" id="IPR010559">
    <property type="entry name" value="Sig_transdc_His_kin_internal"/>
</dbReference>
<reference evidence="14 15" key="1">
    <citation type="submission" date="2020-04" db="EMBL/GenBank/DDBJ databases">
        <title>Genome sequencing of novel species.</title>
        <authorList>
            <person name="Heo J."/>
            <person name="Kim S.-J."/>
            <person name="Kim J.-S."/>
            <person name="Hong S.-B."/>
            <person name="Kwon S.-W."/>
        </authorList>
    </citation>
    <scope>NUCLEOTIDE SEQUENCE [LARGE SCALE GENOMIC DNA]</scope>
    <source>
        <strain evidence="14 15">MFER-1</strain>
    </source>
</reference>
<dbReference type="GO" id="GO:0000155">
    <property type="term" value="F:phosphorelay sensor kinase activity"/>
    <property type="evidence" value="ECO:0007669"/>
    <property type="project" value="InterPro"/>
</dbReference>
<name>A0A7Z2VK71_9BACL</name>
<keyword evidence="4" id="KW-0808">Transferase</keyword>
<sequence>MNRLRNSFFSKLIVILLLVNIPVVIGMLLFFYQSMSSLKVNAIESIQQNQSELMKTVESDIDYVKQQLFKISNMSDWNELNTSRPGGIDYSGISAINRFRERFQNTMDTSRLFSDIWANIPSVNRRFSAKNGLEDFNADEENKIRSFYRDYKRVVEWDGRRFIASKSGYSEDEAVNLAAEIDMQKLWRLVETRKSFAKEEIIFAFHGNEETYLYDTASEVARELISSGFAIRNTDGPQHLLIRTSSSLGDFTVYSFVPTSSLYSFLERFYTLMFIVLFCTVASIASYFIVVGKLIKKPIRILIDGFKQVEKGDFSTRLERKSKDEISYLYGNFNTMSARLSDLITENYIKEIYAQRAIYRQLQSQINPHFLYNSFYVLHRMIKEGDNENAEEFSIGLSRYYKFLTKNSSSDVLLEEEVLHTEAYMNIMKKRYGSRVSIAVFVEDPSILQVEVPRLILQPFVENIFMYGIGYKRESLEVALTIRREGHELIIRISDNGKGIEEDLLRKFQKELLLPDAPSDSAVFNINKRLKIKFGTDYGVSVTNGASGGCQVEIKIPYSSQDAETRGVAACIE</sequence>
<protein>
    <submittedName>
        <fullName evidence="14">Histidine kinase</fullName>
    </submittedName>
</protein>
<evidence type="ECO:0000256" key="4">
    <source>
        <dbReference type="ARBA" id="ARBA00022679"/>
    </source>
</evidence>
<keyword evidence="5 12" id="KW-0812">Transmembrane</keyword>
<dbReference type="PANTHER" id="PTHR34220:SF11">
    <property type="entry name" value="SENSOR PROTEIN KINASE HPTS"/>
    <property type="match status" value="1"/>
</dbReference>
<keyword evidence="11 12" id="KW-0472">Membrane</keyword>
<evidence type="ECO:0000256" key="12">
    <source>
        <dbReference type="SAM" id="Phobius"/>
    </source>
</evidence>
<dbReference type="Pfam" id="PF00672">
    <property type="entry name" value="HAMP"/>
    <property type="match status" value="1"/>
</dbReference>
<evidence type="ECO:0000256" key="2">
    <source>
        <dbReference type="ARBA" id="ARBA00022475"/>
    </source>
</evidence>
<evidence type="ECO:0000259" key="13">
    <source>
        <dbReference type="PROSITE" id="PS50885"/>
    </source>
</evidence>
<dbReference type="InterPro" id="IPR003660">
    <property type="entry name" value="HAMP_dom"/>
</dbReference>
<dbReference type="Proteomes" id="UP000502248">
    <property type="component" value="Chromosome"/>
</dbReference>
<proteinExistence type="predicted"/>
<keyword evidence="15" id="KW-1185">Reference proteome</keyword>
<evidence type="ECO:0000256" key="7">
    <source>
        <dbReference type="ARBA" id="ARBA00022777"/>
    </source>
</evidence>
<keyword evidence="8" id="KW-0067">ATP-binding</keyword>
<keyword evidence="7 14" id="KW-0418">Kinase</keyword>
<evidence type="ECO:0000256" key="3">
    <source>
        <dbReference type="ARBA" id="ARBA00022553"/>
    </source>
</evidence>
<evidence type="ECO:0000313" key="14">
    <source>
        <dbReference type="EMBL" id="QJD84688.1"/>
    </source>
</evidence>
<feature type="transmembrane region" description="Helical" evidence="12">
    <location>
        <begin position="269"/>
        <end position="290"/>
    </location>
</feature>
<dbReference type="InterPro" id="IPR036890">
    <property type="entry name" value="HATPase_C_sf"/>
</dbReference>
<evidence type="ECO:0000256" key="8">
    <source>
        <dbReference type="ARBA" id="ARBA00022840"/>
    </source>
</evidence>
<keyword evidence="3" id="KW-0597">Phosphoprotein</keyword>
<accession>A0A7Z2VK71</accession>
<feature type="transmembrane region" description="Helical" evidence="12">
    <location>
        <begin position="12"/>
        <end position="32"/>
    </location>
</feature>
<evidence type="ECO:0000256" key="5">
    <source>
        <dbReference type="ARBA" id="ARBA00022692"/>
    </source>
</evidence>
<dbReference type="Gene3D" id="6.10.340.10">
    <property type="match status" value="1"/>
</dbReference>
<dbReference type="PROSITE" id="PS50885">
    <property type="entry name" value="HAMP"/>
    <property type="match status" value="1"/>
</dbReference>
<dbReference type="CDD" id="cd06225">
    <property type="entry name" value="HAMP"/>
    <property type="match status" value="1"/>
</dbReference>
<evidence type="ECO:0000313" key="15">
    <source>
        <dbReference type="Proteomes" id="UP000502248"/>
    </source>
</evidence>
<dbReference type="EMBL" id="CP051680">
    <property type="protein sequence ID" value="QJD84688.1"/>
    <property type="molecule type" value="Genomic_DNA"/>
</dbReference>
<organism evidence="14 15">
    <name type="scientific">Cohnella herbarum</name>
    <dbReference type="NCBI Taxonomy" id="2728023"/>
    <lineage>
        <taxon>Bacteria</taxon>
        <taxon>Bacillati</taxon>
        <taxon>Bacillota</taxon>
        <taxon>Bacilli</taxon>
        <taxon>Bacillales</taxon>
        <taxon>Paenibacillaceae</taxon>
        <taxon>Cohnella</taxon>
    </lineage>
</organism>
<dbReference type="AlphaFoldDB" id="A0A7Z2VK71"/>
<evidence type="ECO:0000256" key="1">
    <source>
        <dbReference type="ARBA" id="ARBA00004651"/>
    </source>
</evidence>
<keyword evidence="6" id="KW-0547">Nucleotide-binding</keyword>
<dbReference type="Gene3D" id="3.30.565.10">
    <property type="entry name" value="Histidine kinase-like ATPase, C-terminal domain"/>
    <property type="match status" value="1"/>
</dbReference>
<dbReference type="GO" id="GO:0005524">
    <property type="term" value="F:ATP binding"/>
    <property type="evidence" value="ECO:0007669"/>
    <property type="project" value="UniProtKB-KW"/>
</dbReference>
<evidence type="ECO:0000256" key="9">
    <source>
        <dbReference type="ARBA" id="ARBA00022989"/>
    </source>
</evidence>
<dbReference type="KEGG" id="cheb:HH215_16865"/>
<comment type="subcellular location">
    <subcellularLocation>
        <location evidence="1">Cell membrane</location>
        <topology evidence="1">Multi-pass membrane protein</topology>
    </subcellularLocation>
</comment>
<dbReference type="SUPFAM" id="SSF158472">
    <property type="entry name" value="HAMP domain-like"/>
    <property type="match status" value="1"/>
</dbReference>
<dbReference type="GO" id="GO:0005886">
    <property type="term" value="C:plasma membrane"/>
    <property type="evidence" value="ECO:0007669"/>
    <property type="project" value="UniProtKB-SubCell"/>
</dbReference>